<organism evidence="2 3">
    <name type="scientific">Pseudaquabacterium terrae</name>
    <dbReference type="NCBI Taxonomy" id="2732868"/>
    <lineage>
        <taxon>Bacteria</taxon>
        <taxon>Pseudomonadati</taxon>
        <taxon>Pseudomonadota</taxon>
        <taxon>Betaproteobacteria</taxon>
        <taxon>Burkholderiales</taxon>
        <taxon>Sphaerotilaceae</taxon>
        <taxon>Pseudaquabacterium</taxon>
    </lineage>
</organism>
<dbReference type="Proteomes" id="UP000737171">
    <property type="component" value="Unassembled WGS sequence"/>
</dbReference>
<reference evidence="2 3" key="1">
    <citation type="submission" date="2020-05" db="EMBL/GenBank/DDBJ databases">
        <title>Aquincola sp. isolate from soil.</title>
        <authorList>
            <person name="Han J."/>
            <person name="Kim D.-U."/>
        </authorList>
    </citation>
    <scope>NUCLEOTIDE SEQUENCE [LARGE SCALE GENOMIC DNA]</scope>
    <source>
        <strain evidence="2 3">S2</strain>
    </source>
</reference>
<sequence>MTSAPAPGALSPTAPSRPLAPETLHPALWHAHQLGGGRIVATASGFAALDAELPGGGWPHRMLTELLLPHPGLGELRLLAPALAALLQPAAAHGEAADDGGRCVMLFDPPAGLCGWALAQLGVDARRLVVVHGREGRKGATYLRHLLPSADVLWALEQSLRSGHLGAALAWLPARLTADVLRRLQLAAQAHDGPVFLFREAEARQRPSAAPLRLALQPAGFDTLSVKLLKRRGPPLAEALRLQLPPVLEPDLRGRTPAQLLRAARAGRSSRSEQP</sequence>
<keyword evidence="3" id="KW-1185">Reference proteome</keyword>
<accession>A0ABX2EJL4</accession>
<protein>
    <submittedName>
        <fullName evidence="2">Translesion DNA synthesis-associated protein ImuA</fullName>
    </submittedName>
</protein>
<dbReference type="PIRSF" id="PIRSF037290">
    <property type="entry name" value="UCP037290"/>
    <property type="match status" value="1"/>
</dbReference>
<dbReference type="InterPro" id="IPR017166">
    <property type="entry name" value="UCP037290"/>
</dbReference>
<evidence type="ECO:0000313" key="2">
    <source>
        <dbReference type="EMBL" id="NRF68776.1"/>
    </source>
</evidence>
<dbReference type="Gene3D" id="3.40.50.300">
    <property type="entry name" value="P-loop containing nucleotide triphosphate hydrolases"/>
    <property type="match status" value="1"/>
</dbReference>
<feature type="region of interest" description="Disordered" evidence="1">
    <location>
        <begin position="1"/>
        <end position="21"/>
    </location>
</feature>
<dbReference type="SUPFAM" id="SSF52540">
    <property type="entry name" value="P-loop containing nucleoside triphosphate hydrolases"/>
    <property type="match status" value="1"/>
</dbReference>
<dbReference type="InterPro" id="IPR047610">
    <property type="entry name" value="ImuA_translesion"/>
</dbReference>
<gene>
    <name evidence="2" type="primary">imuA</name>
    <name evidence="2" type="ORF">HLB44_17425</name>
</gene>
<dbReference type="NCBIfam" id="NF033429">
    <property type="entry name" value="ImuA_translesion"/>
    <property type="match status" value="1"/>
</dbReference>
<name>A0ABX2EJL4_9BURK</name>
<comment type="caution">
    <text evidence="2">The sequence shown here is derived from an EMBL/GenBank/DDBJ whole genome shotgun (WGS) entry which is preliminary data.</text>
</comment>
<dbReference type="InterPro" id="IPR027417">
    <property type="entry name" value="P-loop_NTPase"/>
</dbReference>
<proteinExistence type="predicted"/>
<dbReference type="EMBL" id="JABRWJ010000005">
    <property type="protein sequence ID" value="NRF68776.1"/>
    <property type="molecule type" value="Genomic_DNA"/>
</dbReference>
<evidence type="ECO:0000256" key="1">
    <source>
        <dbReference type="SAM" id="MobiDB-lite"/>
    </source>
</evidence>
<evidence type="ECO:0000313" key="3">
    <source>
        <dbReference type="Proteomes" id="UP000737171"/>
    </source>
</evidence>